<feature type="region of interest" description="Disordered" evidence="10">
    <location>
        <begin position="1"/>
        <end position="31"/>
    </location>
</feature>
<feature type="compositionally biased region" description="Low complexity" evidence="10">
    <location>
        <begin position="1"/>
        <end position="15"/>
    </location>
</feature>
<dbReference type="PANTHER" id="PTHR47330">
    <property type="entry name" value="POLY(U)-BINDING-SPLICING FACTOR PUF60-B-RELATED"/>
    <property type="match status" value="1"/>
</dbReference>
<sequence length="566" mass="61715">MMTSFQQQKYTQLQQPTVPATMMPSGSPSLPMMPPPHMAPPPHMPPFPAHLMMAQPAGMGLMQPPLPPMPPQMPLAACSILPHQAVYVGSISFELKEDTIRQSFLPFGPIKSINMSWDPVTQKHKGFAFVEYEIPEAAQLALEQMNGVMIGGRNIKVVGRPSNMPQAQAVIDEIQEEAKQYNRIYVASIHQDLNEEDIKSVFEAFGPIVYCKLAQGPTGNKHKGYGFIEYETAQAANEAIASMNLFDLGGQYLRVGRAITPPNALLGPSTGSNVLPTAAAVAAAAATAKIQAMDAVASNVAALGLSKLTQPAASIPIVAPAQASSLAAPPVIAPPGLALPAAVVPPPGVAIPQKLPNNIIQPALVQPVLSGPVPTNLSQAQISNRSTGNYPIGHLRSQYQNSNSSSVAHQQEAMRRAAEAQLKQQEELQKKLLDQNEPQTLQQQENMSIKGQNARHFVMQKLMRKVDSRVVILRNMVGPEDVDESLQDEIQEECSKYGQVERVIIYNERQSEDDENDVIVKIFVEFYETWEAEKARDSLTGRYFGGRMVQASLYDQTLFEHSDFSG</sequence>
<dbReference type="EMBL" id="KB632275">
    <property type="protein sequence ID" value="ERL91124.1"/>
    <property type="molecule type" value="Genomic_DNA"/>
</dbReference>
<dbReference type="GO" id="GO:0071013">
    <property type="term" value="C:catalytic step 2 spliceosome"/>
    <property type="evidence" value="ECO:0007669"/>
    <property type="project" value="TreeGrafter"/>
</dbReference>
<feature type="domain" description="RRM" evidence="11">
    <location>
        <begin position="469"/>
        <end position="556"/>
    </location>
</feature>
<keyword evidence="3" id="KW-0507">mRNA processing</keyword>
<dbReference type="FunFam" id="3.30.70.330:FF:000152">
    <property type="entry name" value="poly(U)-binding-splicing factor PUF60 isoform X1"/>
    <property type="match status" value="1"/>
</dbReference>
<dbReference type="SMART" id="SM00361">
    <property type="entry name" value="RRM_1"/>
    <property type="match status" value="2"/>
</dbReference>
<dbReference type="GO" id="GO:0003723">
    <property type="term" value="F:RNA binding"/>
    <property type="evidence" value="ECO:0007669"/>
    <property type="project" value="UniProtKB-UniRule"/>
</dbReference>
<evidence type="ECO:0000256" key="3">
    <source>
        <dbReference type="ARBA" id="ARBA00022664"/>
    </source>
</evidence>
<evidence type="ECO:0000259" key="11">
    <source>
        <dbReference type="PROSITE" id="PS50102"/>
    </source>
</evidence>
<dbReference type="InterPro" id="IPR003954">
    <property type="entry name" value="RRM_euk-type"/>
</dbReference>
<evidence type="ECO:0000256" key="7">
    <source>
        <dbReference type="ARBA" id="ARBA00023242"/>
    </source>
</evidence>
<dbReference type="PANTHER" id="PTHR47330:SF1">
    <property type="entry name" value="POLY(U)-BINDING-SPLICING FACTOR PUF60"/>
    <property type="match status" value="1"/>
</dbReference>
<keyword evidence="6" id="KW-0508">mRNA splicing</keyword>
<keyword evidence="5 8" id="KW-0694">RNA-binding</keyword>
<evidence type="ECO:0000256" key="8">
    <source>
        <dbReference type="PROSITE-ProRule" id="PRU00176"/>
    </source>
</evidence>
<name>U4UB33_DENPD</name>
<dbReference type="GO" id="GO:0000380">
    <property type="term" value="P:alternative mRNA splicing, via spliceosome"/>
    <property type="evidence" value="ECO:0007669"/>
    <property type="project" value="TreeGrafter"/>
</dbReference>
<evidence type="ECO:0000256" key="6">
    <source>
        <dbReference type="ARBA" id="ARBA00023187"/>
    </source>
</evidence>
<dbReference type="AlphaFoldDB" id="U4UB33"/>
<dbReference type="OrthoDB" id="20943at2759"/>
<keyword evidence="9" id="KW-0175">Coiled coil</keyword>
<evidence type="ECO:0000256" key="9">
    <source>
        <dbReference type="SAM" id="Coils"/>
    </source>
</evidence>
<dbReference type="SUPFAM" id="SSF54928">
    <property type="entry name" value="RNA-binding domain, RBD"/>
    <property type="match status" value="2"/>
</dbReference>
<dbReference type="InterPro" id="IPR051974">
    <property type="entry name" value="PUF60_regulator"/>
</dbReference>
<evidence type="ECO:0000256" key="4">
    <source>
        <dbReference type="ARBA" id="ARBA00022737"/>
    </source>
</evidence>
<proteinExistence type="inferred from homology"/>
<dbReference type="SMART" id="SM00360">
    <property type="entry name" value="RRM"/>
    <property type="match status" value="3"/>
</dbReference>
<feature type="coiled-coil region" evidence="9">
    <location>
        <begin position="408"/>
        <end position="435"/>
    </location>
</feature>
<dbReference type="PROSITE" id="PS50102">
    <property type="entry name" value="RRM"/>
    <property type="match status" value="3"/>
</dbReference>
<dbReference type="Pfam" id="PF00076">
    <property type="entry name" value="RRM_1"/>
    <property type="match status" value="2"/>
</dbReference>
<dbReference type="InterPro" id="IPR000504">
    <property type="entry name" value="RRM_dom"/>
</dbReference>
<comment type="subcellular location">
    <subcellularLocation>
        <location evidence="1">Nucleus</location>
    </subcellularLocation>
</comment>
<comment type="similarity">
    <text evidence="2">Belongs to the RRM half pint family.</text>
</comment>
<reference evidence="12 13" key="1">
    <citation type="journal article" date="2013" name="Genome Biol.">
        <title>Draft genome of the mountain pine beetle, Dendroctonus ponderosae Hopkins, a major forest pest.</title>
        <authorList>
            <person name="Keeling C.I."/>
            <person name="Yuen M.M."/>
            <person name="Liao N.Y."/>
            <person name="Docking T.R."/>
            <person name="Chan S.K."/>
            <person name="Taylor G.A."/>
            <person name="Palmquist D.L."/>
            <person name="Jackman S.D."/>
            <person name="Nguyen A."/>
            <person name="Li M."/>
            <person name="Henderson H."/>
            <person name="Janes J.K."/>
            <person name="Zhao Y."/>
            <person name="Pandoh P."/>
            <person name="Moore R."/>
            <person name="Sperling F.A."/>
            <person name="Huber D.P."/>
            <person name="Birol I."/>
            <person name="Jones S.J."/>
            <person name="Bohlmann J."/>
        </authorList>
    </citation>
    <scope>NUCLEOTIDE SEQUENCE</scope>
</reference>
<organism evidence="12 13">
    <name type="scientific">Dendroctonus ponderosae</name>
    <name type="common">Mountain pine beetle</name>
    <dbReference type="NCBI Taxonomy" id="77166"/>
    <lineage>
        <taxon>Eukaryota</taxon>
        <taxon>Metazoa</taxon>
        <taxon>Ecdysozoa</taxon>
        <taxon>Arthropoda</taxon>
        <taxon>Hexapoda</taxon>
        <taxon>Insecta</taxon>
        <taxon>Pterygota</taxon>
        <taxon>Neoptera</taxon>
        <taxon>Endopterygota</taxon>
        <taxon>Coleoptera</taxon>
        <taxon>Polyphaga</taxon>
        <taxon>Cucujiformia</taxon>
        <taxon>Curculionidae</taxon>
        <taxon>Scolytinae</taxon>
        <taxon>Dendroctonus</taxon>
    </lineage>
</organism>
<dbReference type="InterPro" id="IPR012677">
    <property type="entry name" value="Nucleotide-bd_a/b_plait_sf"/>
</dbReference>
<feature type="domain" description="RRM" evidence="11">
    <location>
        <begin position="84"/>
        <end position="157"/>
    </location>
</feature>
<dbReference type="CDD" id="cd12370">
    <property type="entry name" value="RRM1_PUF60"/>
    <property type="match status" value="1"/>
</dbReference>
<dbReference type="CDD" id="cd12371">
    <property type="entry name" value="RRM2_PUF60"/>
    <property type="match status" value="1"/>
</dbReference>
<dbReference type="InterPro" id="IPR034209">
    <property type="entry name" value="PUF60_RRM1"/>
</dbReference>
<dbReference type="InterPro" id="IPR006532">
    <property type="entry name" value="PUF60-like"/>
</dbReference>
<keyword evidence="4" id="KW-0677">Repeat</keyword>
<feature type="domain" description="RRM" evidence="11">
    <location>
        <begin position="182"/>
        <end position="260"/>
    </location>
</feature>
<dbReference type="InterPro" id="IPR035979">
    <property type="entry name" value="RBD_domain_sf"/>
</dbReference>
<dbReference type="GO" id="GO:0000381">
    <property type="term" value="P:regulation of alternative mRNA splicing, via spliceosome"/>
    <property type="evidence" value="ECO:0007669"/>
    <property type="project" value="InterPro"/>
</dbReference>
<evidence type="ECO:0000256" key="5">
    <source>
        <dbReference type="ARBA" id="ARBA00022884"/>
    </source>
</evidence>
<dbReference type="Gene3D" id="3.30.70.330">
    <property type="match status" value="3"/>
</dbReference>
<dbReference type="Proteomes" id="UP000030742">
    <property type="component" value="Unassembled WGS sequence"/>
</dbReference>
<dbReference type="GO" id="GO:0006376">
    <property type="term" value="P:mRNA splice site recognition"/>
    <property type="evidence" value="ECO:0007669"/>
    <property type="project" value="TreeGrafter"/>
</dbReference>
<dbReference type="InterPro" id="IPR034211">
    <property type="entry name" value="PUF60_RRM2"/>
</dbReference>
<accession>U4UB33</accession>
<evidence type="ECO:0000256" key="2">
    <source>
        <dbReference type="ARBA" id="ARBA00005987"/>
    </source>
</evidence>
<evidence type="ECO:0000256" key="1">
    <source>
        <dbReference type="ARBA" id="ARBA00004123"/>
    </source>
</evidence>
<dbReference type="STRING" id="77166.U4UB33"/>
<keyword evidence="7" id="KW-0539">Nucleus</keyword>
<evidence type="ECO:0000256" key="10">
    <source>
        <dbReference type="SAM" id="MobiDB-lite"/>
    </source>
</evidence>
<evidence type="ECO:0000313" key="13">
    <source>
        <dbReference type="Proteomes" id="UP000030742"/>
    </source>
</evidence>
<evidence type="ECO:0000313" key="12">
    <source>
        <dbReference type="EMBL" id="ERL91124.1"/>
    </source>
</evidence>
<dbReference type="FunFam" id="3.30.70.330:FF:000382">
    <property type="entry name" value="G-patch domain-containing protein"/>
    <property type="match status" value="1"/>
</dbReference>
<dbReference type="FunFam" id="3.30.70.330:FF:000136">
    <property type="entry name" value="poly(U)-binding-splicing factor PUF60 isoform X1"/>
    <property type="match status" value="1"/>
</dbReference>
<gene>
    <name evidence="12" type="ORF">D910_08465</name>
</gene>
<dbReference type="GO" id="GO:0071011">
    <property type="term" value="C:precatalytic spliceosome"/>
    <property type="evidence" value="ECO:0007669"/>
    <property type="project" value="TreeGrafter"/>
</dbReference>
<protein>
    <recommendedName>
        <fullName evidence="11">RRM domain-containing protein</fullName>
    </recommendedName>
</protein>
<dbReference type="NCBIfam" id="TIGR01645">
    <property type="entry name" value="half-pint"/>
    <property type="match status" value="1"/>
</dbReference>